<dbReference type="PANTHER" id="PTHR11079">
    <property type="entry name" value="CYTOSINE DEAMINASE FAMILY MEMBER"/>
    <property type="match status" value="1"/>
</dbReference>
<dbReference type="PANTHER" id="PTHR11079:SF202">
    <property type="entry name" value="TRNA-SPECIFIC ADENOSINE DEAMINASE"/>
    <property type="match status" value="1"/>
</dbReference>
<keyword evidence="5 7" id="KW-0862">Zinc</keyword>
<accession>A0A1R1L834</accession>
<dbReference type="InterPro" id="IPR002125">
    <property type="entry name" value="CMP_dCMP_dom"/>
</dbReference>
<keyword evidence="2 7" id="KW-0819">tRNA processing</keyword>
<dbReference type="Gene3D" id="3.40.140.10">
    <property type="entry name" value="Cytidine Deaminase, domain 2"/>
    <property type="match status" value="1"/>
</dbReference>
<comment type="caution">
    <text evidence="9">The sequence shown here is derived from an EMBL/GenBank/DDBJ whole genome shotgun (WGS) entry which is preliminary data.</text>
</comment>
<dbReference type="EC" id="3.5.4.33" evidence="7"/>
<reference evidence="9 10" key="1">
    <citation type="submission" date="2016-12" db="EMBL/GenBank/DDBJ databases">
        <title>Draft genome of Tersicoccus phoenicis 1P05MA.</title>
        <authorList>
            <person name="Nakajima Y."/>
            <person name="Yoshizawa S."/>
            <person name="Nakamura K."/>
            <person name="Ogura Y."/>
            <person name="Hayashi T."/>
            <person name="Kogure K."/>
        </authorList>
    </citation>
    <scope>NUCLEOTIDE SEQUENCE [LARGE SCALE GENOMIC DNA]</scope>
    <source>
        <strain evidence="9 10">1p05MA</strain>
    </source>
</reference>
<evidence type="ECO:0000256" key="2">
    <source>
        <dbReference type="ARBA" id="ARBA00022694"/>
    </source>
</evidence>
<feature type="binding site" evidence="7">
    <location>
        <position position="94"/>
    </location>
    <ligand>
        <name>Zn(2+)</name>
        <dbReference type="ChEBI" id="CHEBI:29105"/>
        <note>catalytic</note>
    </ligand>
</feature>
<name>A0A1R1L834_9MICC</name>
<feature type="binding site" evidence="7">
    <location>
        <position position="61"/>
    </location>
    <ligand>
        <name>Zn(2+)</name>
        <dbReference type="ChEBI" id="CHEBI:29105"/>
        <note>catalytic</note>
    </ligand>
</feature>
<feature type="binding site" evidence="7">
    <location>
        <position position="91"/>
    </location>
    <ligand>
        <name>Zn(2+)</name>
        <dbReference type="ChEBI" id="CHEBI:29105"/>
        <note>catalytic</note>
    </ligand>
</feature>
<feature type="active site" description="Proton donor" evidence="7">
    <location>
        <position position="63"/>
    </location>
</feature>
<evidence type="ECO:0000256" key="6">
    <source>
        <dbReference type="ARBA" id="ARBA00048045"/>
    </source>
</evidence>
<dbReference type="InterPro" id="IPR028883">
    <property type="entry name" value="tRNA_aden_deaminase"/>
</dbReference>
<comment type="function">
    <text evidence="7">Catalyzes the deamination of adenosine to inosine at the wobble position 34 of tRNA(Arg2).</text>
</comment>
<dbReference type="CDD" id="cd01285">
    <property type="entry name" value="nucleoside_deaminase"/>
    <property type="match status" value="1"/>
</dbReference>
<organism evidence="9 10">
    <name type="scientific">Tersicoccus phoenicis</name>
    <dbReference type="NCBI Taxonomy" id="554083"/>
    <lineage>
        <taxon>Bacteria</taxon>
        <taxon>Bacillati</taxon>
        <taxon>Actinomycetota</taxon>
        <taxon>Actinomycetes</taxon>
        <taxon>Micrococcales</taxon>
        <taxon>Micrococcaceae</taxon>
        <taxon>Tersicoccus</taxon>
    </lineage>
</organism>
<dbReference type="AlphaFoldDB" id="A0A1R1L834"/>
<evidence type="ECO:0000259" key="8">
    <source>
        <dbReference type="PROSITE" id="PS51747"/>
    </source>
</evidence>
<keyword evidence="4 7" id="KW-0378">Hydrolase</keyword>
<proteinExistence type="inferred from homology"/>
<gene>
    <name evidence="7" type="primary">tadA</name>
    <name evidence="9" type="ORF">BKD30_11580</name>
</gene>
<comment type="catalytic activity">
    <reaction evidence="6 7">
        <text>adenosine(34) in tRNA + H2O + H(+) = inosine(34) in tRNA + NH4(+)</text>
        <dbReference type="Rhea" id="RHEA:43168"/>
        <dbReference type="Rhea" id="RHEA-COMP:10373"/>
        <dbReference type="Rhea" id="RHEA-COMP:10374"/>
        <dbReference type="ChEBI" id="CHEBI:15377"/>
        <dbReference type="ChEBI" id="CHEBI:15378"/>
        <dbReference type="ChEBI" id="CHEBI:28938"/>
        <dbReference type="ChEBI" id="CHEBI:74411"/>
        <dbReference type="ChEBI" id="CHEBI:82852"/>
        <dbReference type="EC" id="3.5.4.33"/>
    </reaction>
</comment>
<evidence type="ECO:0000313" key="9">
    <source>
        <dbReference type="EMBL" id="OMH23676.1"/>
    </source>
</evidence>
<evidence type="ECO:0000313" key="10">
    <source>
        <dbReference type="Proteomes" id="UP000187085"/>
    </source>
</evidence>
<evidence type="ECO:0000256" key="3">
    <source>
        <dbReference type="ARBA" id="ARBA00022723"/>
    </source>
</evidence>
<dbReference type="InterPro" id="IPR058535">
    <property type="entry name" value="MafB19-deam"/>
</dbReference>
<protein>
    <recommendedName>
        <fullName evidence="7">tRNA-specific adenosine deaminase</fullName>
        <ecNumber evidence="7">3.5.4.33</ecNumber>
    </recommendedName>
</protein>
<keyword evidence="10" id="KW-1185">Reference proteome</keyword>
<dbReference type="GO" id="GO:0052717">
    <property type="term" value="F:tRNA-specific adenosine-34 deaminase activity"/>
    <property type="evidence" value="ECO:0007669"/>
    <property type="project" value="UniProtKB-UniRule"/>
</dbReference>
<dbReference type="STRING" id="554083.BKD30_11580"/>
<feature type="domain" description="CMP/dCMP-type deaminase" evidence="8">
    <location>
        <begin position="9"/>
        <end position="121"/>
    </location>
</feature>
<dbReference type="PROSITE" id="PS51747">
    <property type="entry name" value="CYT_DCMP_DEAMINASES_2"/>
    <property type="match status" value="1"/>
</dbReference>
<comment type="similarity">
    <text evidence="7">Belongs to the cytidine and deoxycytidylate deaminase family.</text>
</comment>
<dbReference type="NCBIfam" id="NF008113">
    <property type="entry name" value="PRK10860.1"/>
    <property type="match status" value="1"/>
</dbReference>
<dbReference type="EMBL" id="MRDE01000072">
    <property type="protein sequence ID" value="OMH23676.1"/>
    <property type="molecule type" value="Genomic_DNA"/>
</dbReference>
<sequence>MPVPLDVPVQHHAWMGLALAEAAAALAHDDVPIGAVVVGPGGTVLGAGHNRREVDADPTAHAEVLAIRAAAARLGRWRLDDCTLVVTLEPCAMCAGAAVLARLPRVVFGAWDEKAGASGSVFEVLREPRLNHWVQVYPRVREAECAALLRDFFAAHR</sequence>
<dbReference type="GO" id="GO:0002100">
    <property type="term" value="P:tRNA wobble adenosine to inosine editing"/>
    <property type="evidence" value="ECO:0007669"/>
    <property type="project" value="UniProtKB-UniRule"/>
</dbReference>
<evidence type="ECO:0000256" key="7">
    <source>
        <dbReference type="HAMAP-Rule" id="MF_00972"/>
    </source>
</evidence>
<dbReference type="Pfam" id="PF14437">
    <property type="entry name" value="MafB19-deam"/>
    <property type="match status" value="1"/>
</dbReference>
<dbReference type="InterPro" id="IPR016193">
    <property type="entry name" value="Cytidine_deaminase-like"/>
</dbReference>
<dbReference type="FunFam" id="3.40.140.10:FF:000005">
    <property type="entry name" value="tRNA-specific adenosine deaminase"/>
    <property type="match status" value="1"/>
</dbReference>
<dbReference type="HAMAP" id="MF_00972">
    <property type="entry name" value="tRNA_aden_deaminase"/>
    <property type="match status" value="1"/>
</dbReference>
<evidence type="ECO:0000256" key="1">
    <source>
        <dbReference type="ARBA" id="ARBA00011738"/>
    </source>
</evidence>
<dbReference type="SUPFAM" id="SSF53927">
    <property type="entry name" value="Cytidine deaminase-like"/>
    <property type="match status" value="1"/>
</dbReference>
<evidence type="ECO:0000256" key="4">
    <source>
        <dbReference type="ARBA" id="ARBA00022801"/>
    </source>
</evidence>
<comment type="subunit">
    <text evidence="1 7">Homodimer.</text>
</comment>
<keyword evidence="3 7" id="KW-0479">Metal-binding</keyword>
<dbReference type="GO" id="GO:0008270">
    <property type="term" value="F:zinc ion binding"/>
    <property type="evidence" value="ECO:0007669"/>
    <property type="project" value="UniProtKB-UniRule"/>
</dbReference>
<evidence type="ECO:0000256" key="5">
    <source>
        <dbReference type="ARBA" id="ARBA00022833"/>
    </source>
</evidence>
<dbReference type="Proteomes" id="UP000187085">
    <property type="component" value="Unassembled WGS sequence"/>
</dbReference>
<comment type="cofactor">
    <cofactor evidence="7">
        <name>Zn(2+)</name>
        <dbReference type="ChEBI" id="CHEBI:29105"/>
    </cofactor>
    <text evidence="7">Binds 1 zinc ion per subunit.</text>
</comment>